<dbReference type="Proteomes" id="UP001165381">
    <property type="component" value="Unassembled WGS sequence"/>
</dbReference>
<evidence type="ECO:0000313" key="2">
    <source>
        <dbReference type="Proteomes" id="UP001165381"/>
    </source>
</evidence>
<feature type="non-terminal residue" evidence="1">
    <location>
        <position position="1"/>
    </location>
</feature>
<reference evidence="1" key="1">
    <citation type="submission" date="2022-05" db="EMBL/GenBank/DDBJ databases">
        <authorList>
            <person name="Park J.-S."/>
        </authorList>
    </citation>
    <scope>NUCLEOTIDE SEQUENCE</scope>
    <source>
        <strain evidence="1">2012CJ34-3</strain>
    </source>
</reference>
<sequence>TSNVVNMRGMFEGATTFNQNLGDWDISNVTLMSDMFTGVTLSTPNYDATLIGWHTDSSGGANDGIDDVPYNINFNGGSSQYCSAIFARNSLDTSFNWTITDGG</sequence>
<proteinExistence type="predicted"/>
<protein>
    <submittedName>
        <fullName evidence="1">BspA family leucine-rich repeat surface protein</fullName>
    </submittedName>
</protein>
<dbReference type="InterPro" id="IPR005046">
    <property type="entry name" value="DUF285"/>
</dbReference>
<keyword evidence="2" id="KW-1185">Reference proteome</keyword>
<comment type="caution">
    <text evidence="1">The sequence shown here is derived from an EMBL/GenBank/DDBJ whole genome shotgun (WGS) entry which is preliminary data.</text>
</comment>
<gene>
    <name evidence="1" type="ORF">M3P09_17235</name>
</gene>
<evidence type="ECO:0000313" key="1">
    <source>
        <dbReference type="EMBL" id="MCL6296748.1"/>
    </source>
</evidence>
<feature type="non-terminal residue" evidence="1">
    <location>
        <position position="103"/>
    </location>
</feature>
<dbReference type="EMBL" id="JAMFLZ010000034">
    <property type="protein sequence ID" value="MCL6296748.1"/>
    <property type="molecule type" value="Genomic_DNA"/>
</dbReference>
<accession>A0ABT0QJC5</accession>
<dbReference type="RefSeq" id="WP_249974065.1">
    <property type="nucleotide sequence ID" value="NZ_JAMFLZ010000034.1"/>
</dbReference>
<dbReference type="Pfam" id="PF03382">
    <property type="entry name" value="DUF285"/>
    <property type="match status" value="1"/>
</dbReference>
<name>A0ABT0QJC5_9FLAO</name>
<organism evidence="1 2">
    <name type="scientific">Jejuia spongiicola</name>
    <dbReference type="NCBI Taxonomy" id="2942207"/>
    <lineage>
        <taxon>Bacteria</taxon>
        <taxon>Pseudomonadati</taxon>
        <taxon>Bacteroidota</taxon>
        <taxon>Flavobacteriia</taxon>
        <taxon>Flavobacteriales</taxon>
        <taxon>Flavobacteriaceae</taxon>
        <taxon>Jejuia</taxon>
    </lineage>
</organism>